<dbReference type="RefSeq" id="WP_119436100.1">
    <property type="nucleotide sequence ID" value="NZ_QWGR01000001.1"/>
</dbReference>
<dbReference type="Proteomes" id="UP000265926">
    <property type="component" value="Unassembled WGS sequence"/>
</dbReference>
<dbReference type="InterPro" id="IPR018060">
    <property type="entry name" value="HTH_AraC"/>
</dbReference>
<organism evidence="2 3">
    <name type="scientific">Maribellus luteus</name>
    <dbReference type="NCBI Taxonomy" id="2305463"/>
    <lineage>
        <taxon>Bacteria</taxon>
        <taxon>Pseudomonadati</taxon>
        <taxon>Bacteroidota</taxon>
        <taxon>Bacteroidia</taxon>
        <taxon>Marinilabiliales</taxon>
        <taxon>Prolixibacteraceae</taxon>
        <taxon>Maribellus</taxon>
    </lineage>
</organism>
<evidence type="ECO:0000313" key="2">
    <source>
        <dbReference type="EMBL" id="RIJ50631.1"/>
    </source>
</evidence>
<dbReference type="Gene3D" id="1.10.10.60">
    <property type="entry name" value="Homeodomain-like"/>
    <property type="match status" value="1"/>
</dbReference>
<dbReference type="EMBL" id="QWGR01000001">
    <property type="protein sequence ID" value="RIJ50631.1"/>
    <property type="molecule type" value="Genomic_DNA"/>
</dbReference>
<dbReference type="Pfam" id="PF20240">
    <property type="entry name" value="DUF6597"/>
    <property type="match status" value="1"/>
</dbReference>
<protein>
    <submittedName>
        <fullName evidence="2">AraC family transcriptional regulator</fullName>
    </submittedName>
</protein>
<proteinExistence type="predicted"/>
<dbReference type="OrthoDB" id="323290at2"/>
<dbReference type="GO" id="GO:0003700">
    <property type="term" value="F:DNA-binding transcription factor activity"/>
    <property type="evidence" value="ECO:0007669"/>
    <property type="project" value="InterPro"/>
</dbReference>
<evidence type="ECO:0000313" key="3">
    <source>
        <dbReference type="Proteomes" id="UP000265926"/>
    </source>
</evidence>
<dbReference type="AlphaFoldDB" id="A0A399T8Y8"/>
<name>A0A399T8Y8_9BACT</name>
<reference evidence="2 3" key="1">
    <citation type="submission" date="2018-08" db="EMBL/GenBank/DDBJ databases">
        <title>Pallidiluteibacterium maritimus gen. nov., sp. nov., isolated from coastal sediment.</title>
        <authorList>
            <person name="Zhou L.Y."/>
        </authorList>
    </citation>
    <scope>NUCLEOTIDE SEQUENCE [LARGE SCALE GENOMIC DNA]</scope>
    <source>
        <strain evidence="2 3">XSD2</strain>
    </source>
</reference>
<dbReference type="GO" id="GO:0043565">
    <property type="term" value="F:sequence-specific DNA binding"/>
    <property type="evidence" value="ECO:0007669"/>
    <property type="project" value="InterPro"/>
</dbReference>
<dbReference type="InterPro" id="IPR046532">
    <property type="entry name" value="DUF6597"/>
</dbReference>
<dbReference type="PROSITE" id="PS01124">
    <property type="entry name" value="HTH_ARAC_FAMILY_2"/>
    <property type="match status" value="1"/>
</dbReference>
<feature type="domain" description="HTH araC/xylS-type" evidence="1">
    <location>
        <begin position="139"/>
        <end position="233"/>
    </location>
</feature>
<keyword evidence="3" id="KW-1185">Reference proteome</keyword>
<gene>
    <name evidence="2" type="ORF">D1614_01475</name>
</gene>
<sequence>MRYREIKPSGFLRNFIKCFWEYGNPEAETVHTILPDGYFDLIAEYRGTTFVALRLTGVWTKPANVTLPATTTLFAIRFKLLAAEYLFQHEIKSILDETKQLSPDFWNVSHYQSHAFENFVAGISNQLTNSIKHLGEIDSRKLKLFELIYSDTPGSVKELSENVYWSSRQINRYFNQQFGFPLKEFLKIVRCKSSYKDIAKGNFFPQKGYFDQAHFIKDVKKYTGTTPRKLYQNKNDRFLQLSTRRQD</sequence>
<comment type="caution">
    <text evidence="2">The sequence shown here is derived from an EMBL/GenBank/DDBJ whole genome shotgun (WGS) entry which is preliminary data.</text>
</comment>
<accession>A0A399T8Y8</accession>
<evidence type="ECO:0000259" key="1">
    <source>
        <dbReference type="PROSITE" id="PS01124"/>
    </source>
</evidence>
<dbReference type="SMART" id="SM00342">
    <property type="entry name" value="HTH_ARAC"/>
    <property type="match status" value="1"/>
</dbReference>